<keyword evidence="2" id="KW-1185">Reference proteome</keyword>
<gene>
    <name evidence="1" type="ORF">ACI1P1_22020</name>
</gene>
<accession>A0ACC7P9E8</accession>
<organism evidence="1 2">
    <name type="scientific">Paenibacillus mesotrionivorans</name>
    <dbReference type="NCBI Taxonomy" id="3160968"/>
    <lineage>
        <taxon>Bacteria</taxon>
        <taxon>Bacillati</taxon>
        <taxon>Bacillota</taxon>
        <taxon>Bacilli</taxon>
        <taxon>Bacillales</taxon>
        <taxon>Paenibacillaceae</taxon>
        <taxon>Paenibacillus</taxon>
    </lineage>
</organism>
<evidence type="ECO:0000313" key="1">
    <source>
        <dbReference type="EMBL" id="MFM9330972.1"/>
    </source>
</evidence>
<comment type="caution">
    <text evidence="1">The sequence shown here is derived from an EMBL/GenBank/DDBJ whole genome shotgun (WGS) entry which is preliminary data.</text>
</comment>
<dbReference type="Proteomes" id="UP001631969">
    <property type="component" value="Unassembled WGS sequence"/>
</dbReference>
<evidence type="ECO:0000313" key="2">
    <source>
        <dbReference type="Proteomes" id="UP001631969"/>
    </source>
</evidence>
<dbReference type="EMBL" id="JBJURJ010000016">
    <property type="protein sequence ID" value="MFM9330972.1"/>
    <property type="molecule type" value="Genomic_DNA"/>
</dbReference>
<proteinExistence type="predicted"/>
<protein>
    <submittedName>
        <fullName evidence="1">Glycosyltransferase family 2 protein</fullName>
    </submittedName>
</protein>
<name>A0ACC7P9E8_9BACL</name>
<sequence length="395" mass="43776">MKTSIVILTLNQLPLTIQCLESIWKNTSTPYELILVDNGSKDGTIDYLRNLGDRIILIENPYNLGFAKGCNQGTEVATGDQILFLNNDTILPPGWLEPMVEALYSDDDVGIVGPVTNYISGQQKIPVPYTHIGDMEPFAKAHMQKHKGDMQEVRRIVGFCLMARSSLLEDIGVFDERYGLGNYEDDDLCLRAVRAGYKLLIAWGSFIHHIGHASMGQSESASLGNLLQINREKSLQKWGLPVHELLYSPAVRISACFITSNSEEILEATLSSFQGAVEEIIVVDMNSSDGTVDIARKYANKVVALKSAGSPQLEPEMMYQLASGDYLLWLEPGDILDTSSRRRMAGLKKSLYPGYDVVTVSFENGARYLTAKSLHKVDPQTAIKSPDTAYFRSQL</sequence>
<reference evidence="1" key="1">
    <citation type="submission" date="2024-12" db="EMBL/GenBank/DDBJ databases">
        <authorList>
            <person name="Wu N."/>
        </authorList>
    </citation>
    <scope>NUCLEOTIDE SEQUENCE</scope>
    <source>
        <strain evidence="1">P15</strain>
    </source>
</reference>